<dbReference type="PANTHER" id="PTHR45698">
    <property type="entry name" value="TRACE AMINE-ASSOCIATED RECEPTOR 19N-RELATED"/>
    <property type="match status" value="1"/>
</dbReference>
<dbReference type="AlphaFoldDB" id="A0A9X6RNN5"/>
<evidence type="ECO:0000256" key="1">
    <source>
        <dbReference type="SAM" id="Phobius"/>
    </source>
</evidence>
<protein>
    <recommendedName>
        <fullName evidence="4">Receptor ligand binding region domain-containing protein</fullName>
    </recommendedName>
</protein>
<dbReference type="Proteomes" id="UP000192578">
    <property type="component" value="Unassembled WGS sequence"/>
</dbReference>
<feature type="transmembrane region" description="Helical" evidence="1">
    <location>
        <begin position="111"/>
        <end position="131"/>
    </location>
</feature>
<keyword evidence="1" id="KW-0472">Membrane</keyword>
<dbReference type="Gene3D" id="1.20.1070.10">
    <property type="entry name" value="Rhodopsin 7-helix transmembrane proteins"/>
    <property type="match status" value="1"/>
</dbReference>
<dbReference type="SUPFAM" id="SSF81321">
    <property type="entry name" value="Family A G protein-coupled receptor-like"/>
    <property type="match status" value="1"/>
</dbReference>
<proteinExistence type="predicted"/>
<reference evidence="3" key="1">
    <citation type="submission" date="2017-01" db="EMBL/GenBank/DDBJ databases">
        <title>Comparative genomics of anhydrobiosis in the tardigrade Hypsibius dujardini.</title>
        <authorList>
            <person name="Yoshida Y."/>
            <person name="Koutsovoulos G."/>
            <person name="Laetsch D."/>
            <person name="Stevens L."/>
            <person name="Kumar S."/>
            <person name="Horikawa D."/>
            <person name="Ishino K."/>
            <person name="Komine S."/>
            <person name="Tomita M."/>
            <person name="Blaxter M."/>
            <person name="Arakawa K."/>
        </authorList>
    </citation>
    <scope>NUCLEOTIDE SEQUENCE [LARGE SCALE GENOMIC DNA]</scope>
    <source>
        <strain evidence="3">Z151</strain>
    </source>
</reference>
<name>A0A9X6RNN5_HYPEX</name>
<keyword evidence="1" id="KW-1133">Transmembrane helix</keyword>
<dbReference type="InterPro" id="IPR028082">
    <property type="entry name" value="Peripla_BP_I"/>
</dbReference>
<keyword evidence="3" id="KW-1185">Reference proteome</keyword>
<organism evidence="2 3">
    <name type="scientific">Hypsibius exemplaris</name>
    <name type="common">Freshwater tardigrade</name>
    <dbReference type="NCBI Taxonomy" id="2072580"/>
    <lineage>
        <taxon>Eukaryota</taxon>
        <taxon>Metazoa</taxon>
        <taxon>Ecdysozoa</taxon>
        <taxon>Tardigrada</taxon>
        <taxon>Eutardigrada</taxon>
        <taxon>Parachela</taxon>
        <taxon>Hypsibioidea</taxon>
        <taxon>Hypsibiidae</taxon>
        <taxon>Hypsibius</taxon>
    </lineage>
</organism>
<feature type="transmembrane region" description="Helical" evidence="1">
    <location>
        <begin position="77"/>
        <end position="99"/>
    </location>
</feature>
<comment type="caution">
    <text evidence="2">The sequence shown here is derived from an EMBL/GenBank/DDBJ whole genome shotgun (WGS) entry which is preliminary data.</text>
</comment>
<accession>A0A9X6RNN5</accession>
<keyword evidence="1" id="KW-0812">Transmembrane</keyword>
<dbReference type="SUPFAM" id="SSF53822">
    <property type="entry name" value="Periplasmic binding protein-like I"/>
    <property type="match status" value="1"/>
</dbReference>
<evidence type="ECO:0008006" key="4">
    <source>
        <dbReference type="Google" id="ProtNLM"/>
    </source>
</evidence>
<feature type="transmembrane region" description="Helical" evidence="1">
    <location>
        <begin position="20"/>
        <end position="44"/>
    </location>
</feature>
<dbReference type="Gene3D" id="3.40.50.2300">
    <property type="match status" value="1"/>
</dbReference>
<evidence type="ECO:0000313" key="3">
    <source>
        <dbReference type="Proteomes" id="UP000192578"/>
    </source>
</evidence>
<dbReference type="CDD" id="cd00637">
    <property type="entry name" value="7tm_classA_rhodopsin-like"/>
    <property type="match status" value="1"/>
</dbReference>
<dbReference type="PANTHER" id="PTHR45698:SF1">
    <property type="entry name" value="TRACE AMINE-ASSOCIATED RECEPTOR 13C-LIKE"/>
    <property type="match status" value="1"/>
</dbReference>
<evidence type="ECO:0000313" key="2">
    <source>
        <dbReference type="EMBL" id="OWA53841.1"/>
    </source>
</evidence>
<sequence length="456" mass="52536">MPFRDCAAQSSNRAGVYFPIWLTLGSYFPVAATTLVYITLFVWLRTQSAWVSHDDVSLDRLRQHGVIRRRLVITRMLCVFWLWYCLCYLPSTVAVVLFPLLTWRNQISLRLWAKVLQLSGYAFSPIIFLALNADYQRGVQKVVSKLCGQSSQRSEASFLEMQQPWKKASHSRALKDKPEFSLGRSPLVSPSPKDCETGSIADFFFKFYYDHQELFTGHLKQQFTIVTINDCDDSTLEVANFMRDTKALLALSVPISDLSDIDRYPTVLNFFSMPDAYFVHTVALLAQRFRWSGINMLCNIEGGFERKLCQHFDEFLQTSVARNMEIHKTFVALKYEDELHANFTAVYPQLTSQRVIMVLLGPSLLRTFMIGAHSRNMTNGDYIFLAFGILGIPSQNAFFWRKNQTDDKEAFLAFRSLLIIADSEGDHNGPQEVNWKVHAEIKRRYNISQKIEEEVQ</sequence>
<gene>
    <name evidence="2" type="ORF">BV898_18262</name>
</gene>
<dbReference type="EMBL" id="MTYJ01000350">
    <property type="protein sequence ID" value="OWA53841.1"/>
    <property type="molecule type" value="Genomic_DNA"/>
</dbReference>